<dbReference type="EMBL" id="JAIZAY010000001">
    <property type="protein sequence ID" value="KAJ8051029.1"/>
    <property type="molecule type" value="Genomic_DNA"/>
</dbReference>
<protein>
    <recommendedName>
        <fullName evidence="1">Integrase zinc-binding domain-containing protein</fullName>
    </recommendedName>
</protein>
<dbReference type="Proteomes" id="UP001152320">
    <property type="component" value="Chromosome 1"/>
</dbReference>
<evidence type="ECO:0000259" key="1">
    <source>
        <dbReference type="Pfam" id="PF17921"/>
    </source>
</evidence>
<dbReference type="PANTHER" id="PTHR37984">
    <property type="entry name" value="PROTEIN CBG26694"/>
    <property type="match status" value="1"/>
</dbReference>
<dbReference type="AlphaFoldDB" id="A0A9Q1HKT9"/>
<organism evidence="2 3">
    <name type="scientific">Holothuria leucospilota</name>
    <name type="common">Black long sea cucumber</name>
    <name type="synonym">Mertensiothuria leucospilota</name>
    <dbReference type="NCBI Taxonomy" id="206669"/>
    <lineage>
        <taxon>Eukaryota</taxon>
        <taxon>Metazoa</taxon>
        <taxon>Echinodermata</taxon>
        <taxon>Eleutherozoa</taxon>
        <taxon>Echinozoa</taxon>
        <taxon>Holothuroidea</taxon>
        <taxon>Aspidochirotacea</taxon>
        <taxon>Aspidochirotida</taxon>
        <taxon>Holothuriidae</taxon>
        <taxon>Holothuria</taxon>
    </lineage>
</organism>
<sequence>MTSLARMYVFWSKINQDIEEMVRSCSVCSELNYPVKAPLNPWIYPCSPGESVHVDFAGPFPGKCTY</sequence>
<dbReference type="Pfam" id="PF17921">
    <property type="entry name" value="Integrase_H2C2"/>
    <property type="match status" value="1"/>
</dbReference>
<feature type="domain" description="Integrase zinc-binding" evidence="1">
    <location>
        <begin position="1"/>
        <end position="31"/>
    </location>
</feature>
<gene>
    <name evidence="2" type="ORF">HOLleu_04447</name>
</gene>
<reference evidence="2" key="1">
    <citation type="submission" date="2021-10" db="EMBL/GenBank/DDBJ databases">
        <title>Tropical sea cucumber genome reveals ecological adaptation and Cuvierian tubules defense mechanism.</title>
        <authorList>
            <person name="Chen T."/>
        </authorList>
    </citation>
    <scope>NUCLEOTIDE SEQUENCE</scope>
    <source>
        <strain evidence="2">Nanhai2018</strain>
        <tissue evidence="2">Muscle</tissue>
    </source>
</reference>
<name>A0A9Q1HKT9_HOLLE</name>
<comment type="caution">
    <text evidence="2">The sequence shown here is derived from an EMBL/GenBank/DDBJ whole genome shotgun (WGS) entry which is preliminary data.</text>
</comment>
<dbReference type="OrthoDB" id="7214007at2759"/>
<evidence type="ECO:0000313" key="2">
    <source>
        <dbReference type="EMBL" id="KAJ8051029.1"/>
    </source>
</evidence>
<dbReference type="PANTHER" id="PTHR37984:SF5">
    <property type="entry name" value="PROTEIN NYNRIN-LIKE"/>
    <property type="match status" value="1"/>
</dbReference>
<dbReference type="InterPro" id="IPR041588">
    <property type="entry name" value="Integrase_H2C2"/>
</dbReference>
<dbReference type="InterPro" id="IPR050951">
    <property type="entry name" value="Retrovirus_Pol_polyprotein"/>
</dbReference>
<keyword evidence="3" id="KW-1185">Reference proteome</keyword>
<accession>A0A9Q1HKT9</accession>
<evidence type="ECO:0000313" key="3">
    <source>
        <dbReference type="Proteomes" id="UP001152320"/>
    </source>
</evidence>
<proteinExistence type="predicted"/>